<accession>A0A8E2EGP7</accession>
<dbReference type="AlphaFoldDB" id="A0A8E2EGP7"/>
<evidence type="ECO:0000313" key="3">
    <source>
        <dbReference type="Proteomes" id="UP000250266"/>
    </source>
</evidence>
<gene>
    <name evidence="2" type="ORF">K432DRAFT_379480</name>
</gene>
<sequence>MSLRTTLQALAALLLASSANAHMIMANPIPFSASLITNAPITAAQYPCQANVGFTVTTMNNMKVGDTQTLSFKGSAVHGGGSCQLSITTDKTPTANSKFKVIMSMEGGCPGIDGPKDFSFKIPDSIPNGQVTLAWTWFSRLSGAPELYMNCAPVTVTGGASDTSKFDALPDMFVANIASVDCKTPANFNTLFPDPGQNVLTDESAAKNEAPTGSACGKAVSGGGDSASSAAATPTSVAATSAVAVSSAAVATSAAAESSAGNPGGVFAPSASSADASYPTSTLTTLITLTASPSAPSAAVGTSAAAAPTTGGGGGATTTCTTNGAVLCNGPTQFGLCDNGKVVWQAVAAGTTCSNGQITRRSVDVPFKGRIARPRAVRRF</sequence>
<protein>
    <submittedName>
        <fullName evidence="2">Lytic polysaccharide monooxygenase</fullName>
    </submittedName>
</protein>
<dbReference type="Gene3D" id="2.70.50.70">
    <property type="match status" value="1"/>
</dbReference>
<evidence type="ECO:0000256" key="1">
    <source>
        <dbReference type="SAM" id="SignalP"/>
    </source>
</evidence>
<dbReference type="Proteomes" id="UP000250266">
    <property type="component" value="Unassembled WGS sequence"/>
</dbReference>
<dbReference type="PANTHER" id="PTHR36182:SF2">
    <property type="entry name" value="LYTIC POLYSACCHARIDE MONOOXYGENASE"/>
    <property type="match status" value="1"/>
</dbReference>
<keyword evidence="1" id="KW-0732">Signal</keyword>
<keyword evidence="2" id="KW-0503">Monooxygenase</keyword>
<dbReference type="OrthoDB" id="2342176at2759"/>
<keyword evidence="2" id="KW-0560">Oxidoreductase</keyword>
<reference evidence="2 3" key="1">
    <citation type="journal article" date="2016" name="Nat. Commun.">
        <title>Ectomycorrhizal ecology is imprinted in the genome of the dominant symbiotic fungus Cenococcum geophilum.</title>
        <authorList>
            <consortium name="DOE Joint Genome Institute"/>
            <person name="Peter M."/>
            <person name="Kohler A."/>
            <person name="Ohm R.A."/>
            <person name="Kuo A."/>
            <person name="Krutzmann J."/>
            <person name="Morin E."/>
            <person name="Arend M."/>
            <person name="Barry K.W."/>
            <person name="Binder M."/>
            <person name="Choi C."/>
            <person name="Clum A."/>
            <person name="Copeland A."/>
            <person name="Grisel N."/>
            <person name="Haridas S."/>
            <person name="Kipfer T."/>
            <person name="LaButti K."/>
            <person name="Lindquist E."/>
            <person name="Lipzen A."/>
            <person name="Maire R."/>
            <person name="Meier B."/>
            <person name="Mihaltcheva S."/>
            <person name="Molinier V."/>
            <person name="Murat C."/>
            <person name="Poggeler S."/>
            <person name="Quandt C.A."/>
            <person name="Sperisen C."/>
            <person name="Tritt A."/>
            <person name="Tisserant E."/>
            <person name="Crous P.W."/>
            <person name="Henrissat B."/>
            <person name="Nehls U."/>
            <person name="Egli S."/>
            <person name="Spatafora J.W."/>
            <person name="Grigoriev I.V."/>
            <person name="Martin F.M."/>
        </authorList>
    </citation>
    <scope>NUCLEOTIDE SEQUENCE [LARGE SCALE GENOMIC DNA]</scope>
    <source>
        <strain evidence="2 3">CBS 459.81</strain>
    </source>
</reference>
<dbReference type="PANTHER" id="PTHR36182">
    <property type="entry name" value="PROTEIN, PUTATIVE (AFU_ORTHOLOGUE AFUA_6G10930)-RELATED"/>
    <property type="match status" value="1"/>
</dbReference>
<dbReference type="EMBL" id="KV744860">
    <property type="protein sequence ID" value="OCK83471.1"/>
    <property type="molecule type" value="Genomic_DNA"/>
</dbReference>
<keyword evidence="3" id="KW-1185">Reference proteome</keyword>
<feature type="signal peptide" evidence="1">
    <location>
        <begin position="1"/>
        <end position="21"/>
    </location>
</feature>
<organism evidence="2 3">
    <name type="scientific">Lepidopterella palustris CBS 459.81</name>
    <dbReference type="NCBI Taxonomy" id="1314670"/>
    <lineage>
        <taxon>Eukaryota</taxon>
        <taxon>Fungi</taxon>
        <taxon>Dikarya</taxon>
        <taxon>Ascomycota</taxon>
        <taxon>Pezizomycotina</taxon>
        <taxon>Dothideomycetes</taxon>
        <taxon>Pleosporomycetidae</taxon>
        <taxon>Mytilinidiales</taxon>
        <taxon>Argynnaceae</taxon>
        <taxon>Lepidopterella</taxon>
    </lineage>
</organism>
<feature type="chain" id="PRO_5034683981" evidence="1">
    <location>
        <begin position="22"/>
        <end position="380"/>
    </location>
</feature>
<proteinExistence type="predicted"/>
<name>A0A8E2EGP7_9PEZI</name>
<dbReference type="GO" id="GO:0004497">
    <property type="term" value="F:monooxygenase activity"/>
    <property type="evidence" value="ECO:0007669"/>
    <property type="project" value="UniProtKB-KW"/>
</dbReference>
<evidence type="ECO:0000313" key="2">
    <source>
        <dbReference type="EMBL" id="OCK83471.1"/>
    </source>
</evidence>